<evidence type="ECO:0000259" key="2">
    <source>
        <dbReference type="SMART" id="SM00834"/>
    </source>
</evidence>
<keyword evidence="4" id="KW-1185">Reference proteome</keyword>
<dbReference type="EMBL" id="AEJF01000062">
    <property type="protein sequence ID" value="KLU26786.1"/>
    <property type="molecule type" value="Genomic_DNA"/>
</dbReference>
<reference evidence="3 4" key="1">
    <citation type="journal article" date="2015" name="Genome Announc.">
        <title>Draft Genome Sequence of Burkholderia sp. Strain PML1(12), an Ectomycorrhizosphere-Inhabiting Bacterium with Effective Mineral-Weathering Ability.</title>
        <authorList>
            <person name="Uroz S."/>
            <person name="Oger P."/>
        </authorList>
    </citation>
    <scope>NUCLEOTIDE SEQUENCE [LARGE SCALE GENOMIC DNA]</scope>
    <source>
        <strain evidence="4">PML1(12)</strain>
    </source>
</reference>
<dbReference type="NCBIfam" id="TIGR02605">
    <property type="entry name" value="CxxC_CxxC_SSSS"/>
    <property type="match status" value="1"/>
</dbReference>
<gene>
    <name evidence="3" type="ORF">EOS_08490</name>
</gene>
<feature type="domain" description="Putative regulatory protein FmdB zinc ribbon" evidence="2">
    <location>
        <begin position="1"/>
        <end position="41"/>
    </location>
</feature>
<evidence type="ECO:0000256" key="1">
    <source>
        <dbReference type="SAM" id="MobiDB-lite"/>
    </source>
</evidence>
<protein>
    <submittedName>
        <fullName evidence="3">FmdB family transcriptional regulator</fullName>
    </submittedName>
</protein>
<accession>A0A0J1D2B2</accession>
<dbReference type="Proteomes" id="UP000035963">
    <property type="component" value="Unassembled WGS sequence"/>
</dbReference>
<organism evidence="3 4">
    <name type="scientific">Caballeronia mineralivorans PML1(12)</name>
    <dbReference type="NCBI Taxonomy" id="908627"/>
    <lineage>
        <taxon>Bacteria</taxon>
        <taxon>Pseudomonadati</taxon>
        <taxon>Pseudomonadota</taxon>
        <taxon>Betaproteobacteria</taxon>
        <taxon>Burkholderiales</taxon>
        <taxon>Burkholderiaceae</taxon>
        <taxon>Caballeronia</taxon>
    </lineage>
</organism>
<dbReference type="PATRIC" id="fig|908627.4.peg.1873"/>
<name>A0A0J1D2B2_9BURK</name>
<feature type="compositionally biased region" description="Basic and acidic residues" evidence="1">
    <location>
        <begin position="59"/>
        <end position="68"/>
    </location>
</feature>
<feature type="compositionally biased region" description="Polar residues" evidence="1">
    <location>
        <begin position="43"/>
        <end position="55"/>
    </location>
</feature>
<comment type="caution">
    <text evidence="3">The sequence shown here is derived from an EMBL/GenBank/DDBJ whole genome shotgun (WGS) entry which is preliminary data.</text>
</comment>
<dbReference type="SMART" id="SM00834">
    <property type="entry name" value="CxxC_CXXC_SSSS"/>
    <property type="match status" value="1"/>
</dbReference>
<dbReference type="OrthoDB" id="9813321at2"/>
<sequence>MPTYEYECAYCGPFDARRAIAERDTPASCPSCETFSTRVMRSAPQLSSLGQTTRSAHAINERSAHEPVRSSGHGSGCGCCSGKIKLPRSAEAQAAPRTAGGRPWMISH</sequence>
<evidence type="ECO:0000313" key="4">
    <source>
        <dbReference type="Proteomes" id="UP000035963"/>
    </source>
</evidence>
<dbReference type="InterPro" id="IPR013429">
    <property type="entry name" value="Regulatory_FmdB_Zinc_ribbon"/>
</dbReference>
<evidence type="ECO:0000313" key="3">
    <source>
        <dbReference type="EMBL" id="KLU26786.1"/>
    </source>
</evidence>
<proteinExistence type="predicted"/>
<dbReference type="AlphaFoldDB" id="A0A0J1D2B2"/>
<dbReference type="Pfam" id="PF09723">
    <property type="entry name" value="Zn_ribbon_8"/>
    <property type="match status" value="1"/>
</dbReference>
<feature type="region of interest" description="Disordered" evidence="1">
    <location>
        <begin position="43"/>
        <end position="76"/>
    </location>
</feature>